<feature type="compositionally biased region" description="Basic and acidic residues" evidence="2">
    <location>
        <begin position="561"/>
        <end position="571"/>
    </location>
</feature>
<evidence type="ECO:0000259" key="4">
    <source>
        <dbReference type="Pfam" id="PF19289"/>
    </source>
</evidence>
<evidence type="ECO:0000313" key="5">
    <source>
        <dbReference type="EMBL" id="MFC1572798.1"/>
    </source>
</evidence>
<accession>A0ABV6YKD9</accession>
<evidence type="ECO:0000256" key="2">
    <source>
        <dbReference type="SAM" id="MobiDB-lite"/>
    </source>
</evidence>
<feature type="signal peptide" evidence="3">
    <location>
        <begin position="1"/>
        <end position="23"/>
    </location>
</feature>
<evidence type="ECO:0000256" key="3">
    <source>
        <dbReference type="SAM" id="SignalP"/>
    </source>
</evidence>
<gene>
    <name evidence="5" type="ORF">ACFL6M_04285</name>
</gene>
<protein>
    <submittedName>
        <fullName evidence="5">Metallopeptidase TldD-related protein</fullName>
    </submittedName>
</protein>
<feature type="domain" description="Metalloprotease TldD/E C-terminal" evidence="4">
    <location>
        <begin position="299"/>
        <end position="545"/>
    </location>
</feature>
<dbReference type="InterPro" id="IPR051463">
    <property type="entry name" value="Peptidase_U62_metallo"/>
</dbReference>
<evidence type="ECO:0000256" key="1">
    <source>
        <dbReference type="ARBA" id="ARBA00005836"/>
    </source>
</evidence>
<comment type="caution">
    <text evidence="5">The sequence shown here is derived from an EMBL/GenBank/DDBJ whole genome shotgun (WGS) entry which is preliminary data.</text>
</comment>
<comment type="similarity">
    <text evidence="1">Belongs to the peptidase U62 family.</text>
</comment>
<dbReference type="PANTHER" id="PTHR30624">
    <property type="entry name" value="UNCHARACTERIZED PROTEIN TLDD AND PMBA"/>
    <property type="match status" value="1"/>
</dbReference>
<evidence type="ECO:0000313" key="6">
    <source>
        <dbReference type="Proteomes" id="UP001593833"/>
    </source>
</evidence>
<dbReference type="EMBL" id="JBHPKH010000040">
    <property type="protein sequence ID" value="MFC1572798.1"/>
    <property type="molecule type" value="Genomic_DNA"/>
</dbReference>
<dbReference type="InterPro" id="IPR036059">
    <property type="entry name" value="TldD/PmbA_sf"/>
</dbReference>
<dbReference type="Proteomes" id="UP001593833">
    <property type="component" value="Unassembled WGS sequence"/>
</dbReference>
<name>A0ABV6YKD9_UNCEI</name>
<dbReference type="PANTHER" id="PTHR30624:SF4">
    <property type="entry name" value="METALLOPROTEASE TLDD"/>
    <property type="match status" value="1"/>
</dbReference>
<feature type="region of interest" description="Disordered" evidence="2">
    <location>
        <begin position="544"/>
        <end position="571"/>
    </location>
</feature>
<proteinExistence type="inferred from homology"/>
<dbReference type="InterPro" id="IPR045569">
    <property type="entry name" value="Metalloprtase-TldD/E_C"/>
</dbReference>
<keyword evidence="3" id="KW-0732">Signal</keyword>
<organism evidence="5 6">
    <name type="scientific">Eiseniibacteriota bacterium</name>
    <dbReference type="NCBI Taxonomy" id="2212470"/>
    <lineage>
        <taxon>Bacteria</taxon>
        <taxon>Candidatus Eiseniibacteriota</taxon>
    </lineage>
</organism>
<dbReference type="Pfam" id="PF19289">
    <property type="entry name" value="PmbA_TldD_3rd"/>
    <property type="match status" value="1"/>
</dbReference>
<feature type="chain" id="PRO_5045533908" evidence="3">
    <location>
        <begin position="24"/>
        <end position="571"/>
    </location>
</feature>
<reference evidence="5 6" key="1">
    <citation type="submission" date="2024-09" db="EMBL/GenBank/DDBJ databases">
        <authorList>
            <person name="D'Angelo T."/>
        </authorList>
    </citation>
    <scope>NUCLEOTIDE SEQUENCE [LARGE SCALE GENOMIC DNA]</scope>
    <source>
        <strain evidence="5">SAG AM-320-E07</strain>
    </source>
</reference>
<keyword evidence="6" id="KW-1185">Reference proteome</keyword>
<dbReference type="SUPFAM" id="SSF111283">
    <property type="entry name" value="Putative modulator of DNA gyrase, PmbA/TldD"/>
    <property type="match status" value="1"/>
</dbReference>
<sequence>MTRSTIVPLILCLVSLASGATSAETPPDLLDVMREELDRSMENLVRASEPPMFYLQYAVTERRSYEIAVVNGGLRAPDVSHHRYLDVDLRMGSMELDNTHEIRGGSWRENYAPRRMVDFPLEMDALAMRAALWNETEYQYRKALERLTKVLSNRQVMVEEEDLSYDFSPVTSHQFSEPCVPTEWDADHWSGILQRVGRYLSGFRFVRESNVTFAIQDKTVYMVNNEGSRLEHSNHYLRLMLRTSGMAEDGMELNRSQHYTAAIIENLPDETTVMQDAERLVDELRALLDAPIVEPYIGPAILRNRASGVFFHEIFGHRIEGHRQKSEREGQTFTKKVGHQILPEFISVYDDATQAQFNGVDLRGYYKFDDEGVPAQRVVVVENGILENFLTTRSPIENFPKSNGHARRQAGLDVVARQGNLIVQSDRVVPYQELRALLIAECQRQGKPYGLIFEDISGGFTMTGRGGPQAFKVIPRLVYRVHADGSPDEVVRGVDIVGTPLTSFSKVLMAADDDAVFNGTCGAESGGVPVSAVSPSILVAEIEVEKRRKGQDRPPILPPPGHDKTPERRIP</sequence>